<reference evidence="2" key="1">
    <citation type="submission" date="2014-05" db="EMBL/GenBank/DDBJ databases">
        <title>The transcriptome of the halophilic microalga Tetraselmis sp. GSL018 isolated from the Great Salt Lake, Utah.</title>
        <authorList>
            <person name="Jinkerson R.E."/>
            <person name="D'Adamo S."/>
            <person name="Posewitz M.C."/>
        </authorList>
    </citation>
    <scope>NUCLEOTIDE SEQUENCE</scope>
    <source>
        <strain evidence="2">GSL018</strain>
    </source>
</reference>
<gene>
    <name evidence="2" type="ORF">TSPGSL018_12224</name>
</gene>
<organism evidence="2">
    <name type="scientific">Tetraselmis sp. GSL018</name>
    <dbReference type="NCBI Taxonomy" id="582737"/>
    <lineage>
        <taxon>Eukaryota</taxon>
        <taxon>Viridiplantae</taxon>
        <taxon>Chlorophyta</taxon>
        <taxon>core chlorophytes</taxon>
        <taxon>Chlorodendrophyceae</taxon>
        <taxon>Chlorodendrales</taxon>
        <taxon>Chlorodendraceae</taxon>
        <taxon>Tetraselmis</taxon>
    </lineage>
</organism>
<proteinExistence type="predicted"/>
<dbReference type="EMBL" id="GBEZ01019562">
    <property type="protein sequence ID" value="JAC67014.1"/>
    <property type="molecule type" value="Transcribed_RNA"/>
</dbReference>
<protein>
    <submittedName>
        <fullName evidence="2">Uncharacterized protein</fullName>
    </submittedName>
</protein>
<accession>A0A061R8B4</accession>
<feature type="non-terminal residue" evidence="2">
    <location>
        <position position="52"/>
    </location>
</feature>
<sequence>MKQSSWICSDASHGGIRPARWKDGSVLPFGKTEPDQTHLLPASNTACKRMHA</sequence>
<dbReference type="AlphaFoldDB" id="A0A061R8B4"/>
<name>A0A061R8B4_9CHLO</name>
<evidence type="ECO:0000313" key="2">
    <source>
        <dbReference type="EMBL" id="JAC67014.1"/>
    </source>
</evidence>
<evidence type="ECO:0000256" key="1">
    <source>
        <dbReference type="SAM" id="MobiDB-lite"/>
    </source>
</evidence>
<feature type="region of interest" description="Disordered" evidence="1">
    <location>
        <begin position="32"/>
        <end position="52"/>
    </location>
</feature>